<feature type="domain" description="Helicase ATP-binding" evidence="11">
    <location>
        <begin position="309"/>
        <end position="490"/>
    </location>
</feature>
<dbReference type="InterPro" id="IPR027417">
    <property type="entry name" value="P-loop_NTPase"/>
</dbReference>
<evidence type="ECO:0000259" key="11">
    <source>
        <dbReference type="PROSITE" id="PS51192"/>
    </source>
</evidence>
<evidence type="ECO:0000256" key="2">
    <source>
        <dbReference type="ARBA" id="ARBA00008598"/>
    </source>
</evidence>
<dbReference type="InterPro" id="IPR021810">
    <property type="entry name" value="T1RH-like_C"/>
</dbReference>
<dbReference type="InterPro" id="IPR004473">
    <property type="entry name" value="Restrct_endonuc_typeI_HsdR"/>
</dbReference>
<name>A0ABU3CYK1_9FLAO</name>
<dbReference type="InterPro" id="IPR040980">
    <property type="entry name" value="SWI2_SNF2"/>
</dbReference>
<dbReference type="PANTHER" id="PTHR30195:SF15">
    <property type="entry name" value="TYPE I RESTRICTION ENZYME HINDI ENDONUCLEASE SUBUNIT"/>
    <property type="match status" value="1"/>
</dbReference>
<keyword evidence="9 10" id="KW-0238">DNA-binding</keyword>
<comment type="caution">
    <text evidence="12">The sequence shown here is derived from an EMBL/GenBank/DDBJ whole genome shotgun (WGS) entry which is preliminary data.</text>
</comment>
<dbReference type="SMART" id="SM00487">
    <property type="entry name" value="DEXDc"/>
    <property type="match status" value="1"/>
</dbReference>
<dbReference type="PROSITE" id="PS51192">
    <property type="entry name" value="HELICASE_ATP_BIND_1"/>
    <property type="match status" value="1"/>
</dbReference>
<dbReference type="CDD" id="cd18800">
    <property type="entry name" value="SF2_C_EcoR124I-like"/>
    <property type="match status" value="1"/>
</dbReference>
<comment type="catalytic activity">
    <reaction evidence="1 10">
        <text>Endonucleolytic cleavage of DNA to give random double-stranded fragments with terminal 5'-phosphates, ATP is simultaneously hydrolyzed.</text>
        <dbReference type="EC" id="3.1.21.3"/>
    </reaction>
</comment>
<evidence type="ECO:0000256" key="6">
    <source>
        <dbReference type="ARBA" id="ARBA00022759"/>
    </source>
</evidence>
<comment type="subunit">
    <text evidence="10">The type I restriction/modification system is composed of three polypeptides R, M and S.</text>
</comment>
<keyword evidence="6" id="KW-0255">Endonuclease</keyword>
<dbReference type="Pfam" id="PF11867">
    <property type="entry name" value="T1RH-like_C"/>
    <property type="match status" value="1"/>
</dbReference>
<dbReference type="Pfam" id="PF04313">
    <property type="entry name" value="HSDR_N"/>
    <property type="match status" value="1"/>
</dbReference>
<evidence type="ECO:0000256" key="9">
    <source>
        <dbReference type="ARBA" id="ARBA00023125"/>
    </source>
</evidence>
<keyword evidence="7 10" id="KW-0378">Hydrolase</keyword>
<keyword evidence="3" id="KW-0540">Nuclease</keyword>
<evidence type="ECO:0000256" key="4">
    <source>
        <dbReference type="ARBA" id="ARBA00022741"/>
    </source>
</evidence>
<dbReference type="Gene3D" id="3.90.1570.50">
    <property type="match status" value="1"/>
</dbReference>
<accession>A0ABU3CYK1</accession>
<dbReference type="InterPro" id="IPR014001">
    <property type="entry name" value="Helicase_ATP-bd"/>
</dbReference>
<keyword evidence="8 10" id="KW-0067">ATP-binding</keyword>
<protein>
    <recommendedName>
        <fullName evidence="10">Type I restriction enzyme endonuclease subunit</fullName>
        <shortName evidence="10">R protein</shortName>
        <ecNumber evidence="10">3.1.21.3</ecNumber>
    </recommendedName>
</protein>
<dbReference type="NCBIfam" id="TIGR00348">
    <property type="entry name" value="hsdR"/>
    <property type="match status" value="1"/>
</dbReference>
<dbReference type="SUPFAM" id="SSF52540">
    <property type="entry name" value="P-loop containing nucleoside triphosphate hydrolases"/>
    <property type="match status" value="1"/>
</dbReference>
<evidence type="ECO:0000256" key="5">
    <source>
        <dbReference type="ARBA" id="ARBA00022747"/>
    </source>
</evidence>
<keyword evidence="4 10" id="KW-0547">Nucleotide-binding</keyword>
<keyword evidence="5 10" id="KW-0680">Restriction system</keyword>
<evidence type="ECO:0000256" key="7">
    <source>
        <dbReference type="ARBA" id="ARBA00022801"/>
    </source>
</evidence>
<dbReference type="Gene3D" id="3.40.50.300">
    <property type="entry name" value="P-loop containing nucleotide triphosphate hydrolases"/>
    <property type="match status" value="2"/>
</dbReference>
<dbReference type="CDD" id="cd22332">
    <property type="entry name" value="HsdR_N"/>
    <property type="match status" value="1"/>
</dbReference>
<dbReference type="Pfam" id="PF18766">
    <property type="entry name" value="SWI2_SNF2"/>
    <property type="match status" value="1"/>
</dbReference>
<proteinExistence type="inferred from homology"/>
<dbReference type="Proteomes" id="UP001248819">
    <property type="component" value="Unassembled WGS sequence"/>
</dbReference>
<evidence type="ECO:0000313" key="12">
    <source>
        <dbReference type="EMBL" id="MDT0651328.1"/>
    </source>
</evidence>
<dbReference type="PANTHER" id="PTHR30195">
    <property type="entry name" value="TYPE I SITE-SPECIFIC DEOXYRIBONUCLEASE PROTEIN SUBUNIT M AND R"/>
    <property type="match status" value="1"/>
</dbReference>
<dbReference type="EC" id="3.1.21.3" evidence="10"/>
<comment type="similarity">
    <text evidence="2 10">Belongs to the HsdR family.</text>
</comment>
<evidence type="ECO:0000256" key="1">
    <source>
        <dbReference type="ARBA" id="ARBA00000851"/>
    </source>
</evidence>
<dbReference type="EMBL" id="JAVRHP010000101">
    <property type="protein sequence ID" value="MDT0651328.1"/>
    <property type="molecule type" value="Genomic_DNA"/>
</dbReference>
<comment type="function">
    <text evidence="10">Subunit R is required for both nuclease and ATPase activities, but not for modification.</text>
</comment>
<reference evidence="12 13" key="1">
    <citation type="submission" date="2023-09" db="EMBL/GenBank/DDBJ databases">
        <authorList>
            <person name="Rey-Velasco X."/>
        </authorList>
    </citation>
    <scope>NUCLEOTIDE SEQUENCE [LARGE SCALE GENOMIC DNA]</scope>
    <source>
        <strain evidence="12 13">F297</strain>
    </source>
</reference>
<evidence type="ECO:0000256" key="3">
    <source>
        <dbReference type="ARBA" id="ARBA00022722"/>
    </source>
</evidence>
<evidence type="ECO:0000256" key="10">
    <source>
        <dbReference type="RuleBase" id="RU364115"/>
    </source>
</evidence>
<keyword evidence="13" id="KW-1185">Reference proteome</keyword>
<dbReference type="InterPro" id="IPR007409">
    <property type="entry name" value="Restrct_endonuc_type1_HsdR_N"/>
</dbReference>
<gene>
    <name evidence="12" type="ORF">RM529_14330</name>
</gene>
<dbReference type="GO" id="GO:0009035">
    <property type="term" value="F:type I site-specific deoxyribonuclease activity"/>
    <property type="evidence" value="ECO:0007669"/>
    <property type="project" value="UniProtKB-EC"/>
</dbReference>
<evidence type="ECO:0000313" key="13">
    <source>
        <dbReference type="Proteomes" id="UP001248819"/>
    </source>
</evidence>
<dbReference type="InterPro" id="IPR055180">
    <property type="entry name" value="HsdR_RecA-like_helicase_dom_2"/>
</dbReference>
<evidence type="ECO:0000256" key="8">
    <source>
        <dbReference type="ARBA" id="ARBA00022840"/>
    </source>
</evidence>
<dbReference type="RefSeq" id="WP_311485449.1">
    <property type="nucleotide sequence ID" value="NZ_JAVRHP010000101.1"/>
</dbReference>
<organism evidence="12 13">
    <name type="scientific">Autumnicola edwardsiae</name>
    <dbReference type="NCBI Taxonomy" id="3075594"/>
    <lineage>
        <taxon>Bacteria</taxon>
        <taxon>Pseudomonadati</taxon>
        <taxon>Bacteroidota</taxon>
        <taxon>Flavobacteriia</taxon>
        <taxon>Flavobacteriales</taxon>
        <taxon>Flavobacteriaceae</taxon>
        <taxon>Autumnicola</taxon>
    </lineage>
</organism>
<sequence>MSEYHFVEKPFLEQLENLGWTSIDQGFGIPTDPAKSLRSFFREVVLKDTFLNSVRKINKANGREWLTPNQLEDLYHELTDHPTKNLMEVNKTVFELLLNGTSVDENELTGEEFPKVQFIDFKNPLENSFIAINQFRIDTPGSPKGFVLPDIVLFVNGIPLVVVECKDQNQFTANPLTAAYEQLRRYSNQRIETHEAGLKEGEERLFHFNHFCIATYGEDATYGTLTATDQYYLNWKDIHPEHLKDYDAPLGKERMQEKLIQGMLSPENLLDILQNFTLFMEIGENKEIKIVSRYQQFRAVQKIKDRLLNGETLDERSGVIWHTQGSGKSLTMVFLIKKLRSVQELNDYKVIIVNDRNDLEVQLGKTANYTGEKVDYISRIEELKPKLSSEASNITMVMLQKFQEKEKNKLPEYILDRVAEPISEFKNFGVVNTSERILILQDEAHRTVNSDLGDNLFSAFPNATKIAFTGTPLITDRHKTKTLQRFGTYKEYIDKYKLQDAVDDGATVQILYEGKTADTALNEKSEFDRKFENLFKDRTEEELLEIKKKYGTYGDILEAEERIKLIANDMVRHYERNILDDGFKAQVVCSSKIAAVRYKKYIDLALQNRISEKEEDETYDSEKLKLLKFLKSAVVVSSDDTNEEAVITQARKEAKAMNAVENFKKKFNFEESYTGIAFMVVCDMLLTGFDAPIEQIMYLDKKLQEHNLLQAIARVNRVHPGKSRGYIVDYIGLTENLRDALAIYAGEESDEILDGFRDISSEVPVLETRYRRLVQLFSENKIPEIEDFVNQRIKDKVREYQILEDCIELLDDIKLRAGFTSYYNTFQESMNVILPNEAATPYKIPLKRFAYLLSKVKERYKDDTLNISGEGNKVKRLVNEHLISLGINPKIPPTELFSKEFQKELDKNKTSKAKASEMEHAMRKHIKVNMQDDPVYYKTMSEKLDNIIKIHWNDWDTILREETKLREEMAAGRKEGSVEGISLEEAPFYDLILHTAYGKDASDEIKLQLKPIIKEALPLIKQEIRISGFWKKGEEVKKLGAALEDIIYAIAGDFDLDPVIDKAGKISTEMLALAKIRHSRLVKDA</sequence>
<dbReference type="Pfam" id="PF22679">
    <property type="entry name" value="T1R_D3-like"/>
    <property type="match status" value="1"/>
</dbReference>
<dbReference type="InterPro" id="IPR051268">
    <property type="entry name" value="Type-I_R_enzyme_R_subunit"/>
</dbReference>